<feature type="chain" id="PRO_5014720171" evidence="1">
    <location>
        <begin position="23"/>
        <end position="154"/>
    </location>
</feature>
<keyword evidence="3" id="KW-1185">Reference proteome</keyword>
<dbReference type="RefSeq" id="WP_106646041.1">
    <property type="nucleotide sequence ID" value="NZ_BMGO01000002.1"/>
</dbReference>
<protein>
    <submittedName>
        <fullName evidence="2">Uncharacterized protein</fullName>
    </submittedName>
</protein>
<gene>
    <name evidence="2" type="ORF">CW740_02470</name>
</gene>
<name>A0A2K9ASL7_9GAMM</name>
<evidence type="ECO:0000256" key="1">
    <source>
        <dbReference type="SAM" id="SignalP"/>
    </source>
</evidence>
<dbReference type="Proteomes" id="UP000232693">
    <property type="component" value="Chromosome"/>
</dbReference>
<sequence length="154" mass="17967">MKKLFFLAITFFSIIQSSNACTVDYTPIEDLIEEAEHIFIGYVVEINYKEFERHIEKSYKDSPYEMGEEGLIYIGSVEYEYRSLPIKIFKQTSEVPMYVSGGYCQGAQVEGTGKYIIMTYKYEDSDGFGSKAWSADNPYFKELEKKLYEKFETK</sequence>
<dbReference type="EMBL" id="CP025120">
    <property type="protein sequence ID" value="AUD78161.1"/>
    <property type="molecule type" value="Genomic_DNA"/>
</dbReference>
<dbReference type="AlphaFoldDB" id="A0A2K9ASL7"/>
<dbReference type="KEGG" id="kpd:CW740_02470"/>
<evidence type="ECO:0000313" key="3">
    <source>
        <dbReference type="Proteomes" id="UP000232693"/>
    </source>
</evidence>
<accession>A0A2K9ASL7</accession>
<organism evidence="2 3">
    <name type="scientific">Kangiella profundi</name>
    <dbReference type="NCBI Taxonomy" id="1561924"/>
    <lineage>
        <taxon>Bacteria</taxon>
        <taxon>Pseudomonadati</taxon>
        <taxon>Pseudomonadota</taxon>
        <taxon>Gammaproteobacteria</taxon>
        <taxon>Kangiellales</taxon>
        <taxon>Kangiellaceae</taxon>
        <taxon>Kangiella</taxon>
    </lineage>
</organism>
<feature type="signal peptide" evidence="1">
    <location>
        <begin position="1"/>
        <end position="22"/>
    </location>
</feature>
<dbReference type="OrthoDB" id="9836145at2"/>
<keyword evidence="1" id="KW-0732">Signal</keyword>
<reference evidence="2 3" key="1">
    <citation type="submission" date="2017-12" db="EMBL/GenBank/DDBJ databases">
        <title>Kangiella profundi FT102 completed genome.</title>
        <authorList>
            <person name="Xu J."/>
            <person name="Wang J."/>
            <person name="Lu Y."/>
        </authorList>
    </citation>
    <scope>NUCLEOTIDE SEQUENCE [LARGE SCALE GENOMIC DNA]</scope>
    <source>
        <strain evidence="2 3">FT102</strain>
    </source>
</reference>
<evidence type="ECO:0000313" key="2">
    <source>
        <dbReference type="EMBL" id="AUD78161.1"/>
    </source>
</evidence>
<proteinExistence type="predicted"/>